<feature type="transmembrane region" description="Helical" evidence="2">
    <location>
        <begin position="1574"/>
        <end position="1594"/>
    </location>
</feature>
<evidence type="ECO:0000256" key="2">
    <source>
        <dbReference type="SAM" id="Phobius"/>
    </source>
</evidence>
<dbReference type="PRINTS" id="PR00935">
    <property type="entry name" value="BAND41"/>
</dbReference>
<dbReference type="Pfam" id="PF00373">
    <property type="entry name" value="FERM_M"/>
    <property type="match status" value="1"/>
</dbReference>
<feature type="transmembrane region" description="Helical" evidence="2">
    <location>
        <begin position="1435"/>
        <end position="1453"/>
    </location>
</feature>
<dbReference type="PANTHER" id="PTHR19981:SF1">
    <property type="entry name" value="RHEA, ISOFORM B"/>
    <property type="match status" value="1"/>
</dbReference>
<keyword evidence="5" id="KW-1185">Reference proteome</keyword>
<dbReference type="EMBL" id="MCOG01000057">
    <property type="protein sequence ID" value="ORY62803.1"/>
    <property type="molecule type" value="Genomic_DNA"/>
</dbReference>
<evidence type="ECO:0000313" key="5">
    <source>
        <dbReference type="Proteomes" id="UP000193920"/>
    </source>
</evidence>
<keyword evidence="2" id="KW-1133">Transmembrane helix</keyword>
<dbReference type="GO" id="GO:0005737">
    <property type="term" value="C:cytoplasm"/>
    <property type="evidence" value="ECO:0007669"/>
    <property type="project" value="TreeGrafter"/>
</dbReference>
<dbReference type="PANTHER" id="PTHR19981">
    <property type="entry name" value="TALIN"/>
    <property type="match status" value="1"/>
</dbReference>
<keyword evidence="2" id="KW-0472">Membrane</keyword>
<protein>
    <recommendedName>
        <fullName evidence="3">FERM domain-containing protein</fullName>
    </recommendedName>
</protein>
<dbReference type="GO" id="GO:0005886">
    <property type="term" value="C:plasma membrane"/>
    <property type="evidence" value="ECO:0007669"/>
    <property type="project" value="TreeGrafter"/>
</dbReference>
<dbReference type="Gene3D" id="2.30.29.30">
    <property type="entry name" value="Pleckstrin-homology domain (PH domain)/Phosphotyrosine-binding domain (PTB)"/>
    <property type="match status" value="1"/>
</dbReference>
<keyword evidence="2" id="KW-0812">Transmembrane</keyword>
<accession>A0A1Y2DU49</accession>
<reference evidence="4 5" key="1">
    <citation type="submission" date="2016-08" db="EMBL/GenBank/DDBJ databases">
        <title>A Parts List for Fungal Cellulosomes Revealed by Comparative Genomics.</title>
        <authorList>
            <consortium name="DOE Joint Genome Institute"/>
            <person name="Haitjema C.H."/>
            <person name="Gilmore S.P."/>
            <person name="Henske J.K."/>
            <person name="Solomon K.V."/>
            <person name="De Groot R."/>
            <person name="Kuo A."/>
            <person name="Mondo S.J."/>
            <person name="Salamov A.A."/>
            <person name="Labutti K."/>
            <person name="Zhao Z."/>
            <person name="Chiniquy J."/>
            <person name="Barry K."/>
            <person name="Brewer H.M."/>
            <person name="Purvine S.O."/>
            <person name="Wright A.T."/>
            <person name="Boxma B."/>
            <person name="Van Alen T."/>
            <person name="Hackstein J.H."/>
            <person name="Baker S.E."/>
            <person name="Grigoriev I.V."/>
            <person name="O'Malley M.A."/>
        </authorList>
    </citation>
    <scope>NUCLEOTIDE SEQUENCE [LARGE SCALE GENOMIC DNA]</scope>
    <source>
        <strain evidence="4 5">G1</strain>
    </source>
</reference>
<dbReference type="InterPro" id="IPR035963">
    <property type="entry name" value="FERM_2"/>
</dbReference>
<evidence type="ECO:0000259" key="3">
    <source>
        <dbReference type="PROSITE" id="PS50057"/>
    </source>
</evidence>
<proteinExistence type="predicted"/>
<dbReference type="InterPro" id="IPR011993">
    <property type="entry name" value="PH-like_dom_sf"/>
</dbReference>
<dbReference type="InterPro" id="IPR019749">
    <property type="entry name" value="Band_41_domain"/>
</dbReference>
<dbReference type="STRING" id="1754190.A0A1Y2DU49"/>
<dbReference type="InterPro" id="IPR014352">
    <property type="entry name" value="FERM/acyl-CoA-bd_prot_sf"/>
</dbReference>
<dbReference type="OrthoDB" id="10262320at2759"/>
<dbReference type="GO" id="GO:0030036">
    <property type="term" value="P:actin cytoskeleton organization"/>
    <property type="evidence" value="ECO:0007669"/>
    <property type="project" value="TreeGrafter"/>
</dbReference>
<feature type="coiled-coil region" evidence="1">
    <location>
        <begin position="379"/>
        <end position="406"/>
    </location>
</feature>
<gene>
    <name evidence="4" type="ORF">LY90DRAFT_642358</name>
</gene>
<feature type="coiled-coil region" evidence="1">
    <location>
        <begin position="1205"/>
        <end position="1260"/>
    </location>
</feature>
<dbReference type="SMART" id="SM00295">
    <property type="entry name" value="B41"/>
    <property type="match status" value="1"/>
</dbReference>
<feature type="domain" description="FERM" evidence="3">
    <location>
        <begin position="83"/>
        <end position="390"/>
    </location>
</feature>
<comment type="caution">
    <text evidence="4">The sequence shown here is derived from an EMBL/GenBank/DDBJ whole genome shotgun (WGS) entry which is preliminary data.</text>
</comment>
<dbReference type="PROSITE" id="PS50057">
    <property type="entry name" value="FERM_3"/>
    <property type="match status" value="1"/>
</dbReference>
<evidence type="ECO:0000313" key="4">
    <source>
        <dbReference type="EMBL" id="ORY62803.1"/>
    </source>
</evidence>
<name>A0A1Y2DU49_9FUNG</name>
<dbReference type="SMART" id="SM01244">
    <property type="entry name" value="IRS"/>
    <property type="match status" value="1"/>
</dbReference>
<sequence>MSNNTNLLRVFCEKTGNSKALEFDDNLRISELYEKLNEKFEIKPEEGFLIYRPSKKAYLNPEKTLYSYEFANEEELIYKNPIRMIKIKMMDNTTKIFSVNESEPIYNILDMILDKLKINLDSKDEYGIAKEEPENISPTKQKRNSALKYNFLYSNNTKWLDTTKTLCYEDIGPDDILILKKKLFFTDERLNRNDNVQINLIYNQIKETIISGSNPCTLEEATLLAAIQCQIQYGDCDSEKTKANIINPDECLPPDYRKHKKIDKLITEEYYKLKGLSELNGKFKYIQMCRSLKTYGTTFFLVKEKNAKKKKLIPILLGVTKNSVLRVNPETKEVMEEWQLKQLKNWKYNPTTFSIDFGQYREEEYVVETDQGCDIAKLINDYIKLLTKMKNKVEKKEEEGTEVEEVAEVVEVEIQNSLLQHKVEIEVKKININDYIDLLNTALIYLSKSEECILQMSNREGDNIYSDKTYYQNYKTISNDVDISTESIKKLSSLSKDNDIEGICNKILNVASLIEEITTLVVFDSQYLITNNLVKNPKIKEKESSLLMKNYYFKNIKEKDIKNNLLYSIPDTESISSLPRDDSSLRSFDEKTVDIKGISNNENYKLIVDKIFLPEIYKITMHSKYVIESLKEALISNNETQRYTILSIDTRIIVELLNKLKIIIYENIPGKSDCNAFIKKISEVKKSFTQLQESIKNETITIENNEDDEINIEEFDEHYIDIVNCIEKSAHTIYDLSKENYVIMISELRQFQDQFCELHPNSYKVCVREYNTMKESLYLKKYILFLNTLSLYINNIKRMYGDYSNLSMEDDDSYENVYGELQSLIDILKRIPKKEITEGKKEVVETLAFYNEVLSDSDLARLNKMIEVLNNCPKLSEICPNDKGIENVKENILKLQTLSNFMIILGNCINEIYKFYEKLDIPNNEINDKDENTDNSICEIDYDTKDKLVLYDILDNFTFKFSDITIELFDLLNNDEFKHASNNLFNNEADLYLDDIKKDLLHVIENEKKIINNEERHKNIWNDNIAQIENIQSVLFNLLAHIPKFETDKINVIYIIYKLQSIIKDLEENIILSNGELLNPIQRSLEFSEIHHKRVKQELEIFHNIFNELIELKSSEKALLTMIVKTIHIFEVFIFMFKLSVNSITCLDKENQKIILNSAKNTAISLNNLIIDKLGLTEQDIEEISLYIEDYIDISKYEDKLNISESFKEELLEEFNINMKDMEEKLNSTTNFENIILNNVHTLYQNINNLIEDVKSSEDEKYTIEIGDYETLCNVFRENVIEINSNYSELNEQMKIYKMCEYYMSFKLFSNGIKFINTVDNPVMKDVKKEIIELYNMVTPINIRLKVDIISLIDEHREVNAKMWESLMNDVLIFVEKMQSLCSKSKENQTNVYTSSKIQKLNGIEKYFEHIYRNNRKELEILNSNKFYHGDISNIIYYMVSNTLCSVFVYMTSLMNKCHKIFSCSCNSPMESQMYQFDDNWCELLINSFMEVNETIKSLSNIIHKNTSYVKNIHIHDTLKRLYNTLNELKYLSSKKYLLNHEYELWSQTAAENAIRSVSISLEYMEEDYTISKYKLNMTYIFLFYLTFAFYLLYSVI</sequence>
<dbReference type="InterPro" id="IPR019748">
    <property type="entry name" value="FERM_central"/>
</dbReference>
<keyword evidence="1" id="KW-0175">Coiled coil</keyword>
<dbReference type="GO" id="GO:0098609">
    <property type="term" value="P:cell-cell adhesion"/>
    <property type="evidence" value="ECO:0007669"/>
    <property type="project" value="TreeGrafter"/>
</dbReference>
<dbReference type="Proteomes" id="UP000193920">
    <property type="component" value="Unassembled WGS sequence"/>
</dbReference>
<dbReference type="CDD" id="cd14473">
    <property type="entry name" value="FERM_B-lobe"/>
    <property type="match status" value="1"/>
</dbReference>
<organism evidence="4 5">
    <name type="scientific">Neocallimastix californiae</name>
    <dbReference type="NCBI Taxonomy" id="1754190"/>
    <lineage>
        <taxon>Eukaryota</taxon>
        <taxon>Fungi</taxon>
        <taxon>Fungi incertae sedis</taxon>
        <taxon>Chytridiomycota</taxon>
        <taxon>Chytridiomycota incertae sedis</taxon>
        <taxon>Neocallimastigomycetes</taxon>
        <taxon>Neocallimastigales</taxon>
        <taxon>Neocallimastigaceae</taxon>
        <taxon>Neocallimastix</taxon>
    </lineage>
</organism>
<dbReference type="InterPro" id="IPR000299">
    <property type="entry name" value="FERM_domain"/>
</dbReference>
<dbReference type="SUPFAM" id="SSF47031">
    <property type="entry name" value="Second domain of FERM"/>
    <property type="match status" value="1"/>
</dbReference>
<dbReference type="Gene3D" id="1.20.80.10">
    <property type="match status" value="1"/>
</dbReference>
<evidence type="ECO:0000256" key="1">
    <source>
        <dbReference type="SAM" id="Coils"/>
    </source>
</evidence>
<dbReference type="Gene3D" id="3.10.20.90">
    <property type="entry name" value="Phosphatidylinositol 3-kinase Catalytic Subunit, Chain A, domain 1"/>
    <property type="match status" value="1"/>
</dbReference>
<dbReference type="SUPFAM" id="SSF50729">
    <property type="entry name" value="PH domain-like"/>
    <property type="match status" value="1"/>
</dbReference>